<proteinExistence type="predicted"/>
<protein>
    <submittedName>
        <fullName evidence="1">Uncharacterized protein</fullName>
    </submittedName>
</protein>
<dbReference type="RefSeq" id="WP_263593548.1">
    <property type="nucleotide sequence ID" value="NZ_CP107020.1"/>
</dbReference>
<dbReference type="Proteomes" id="UP001164305">
    <property type="component" value="Chromosome"/>
</dbReference>
<name>A0ABY6FZT3_9MICO</name>
<gene>
    <name evidence="1" type="ORF">BRM3_12060</name>
</gene>
<evidence type="ECO:0000313" key="2">
    <source>
        <dbReference type="Proteomes" id="UP001164305"/>
    </source>
</evidence>
<dbReference type="EMBL" id="CP107020">
    <property type="protein sequence ID" value="UYG16335.1"/>
    <property type="molecule type" value="Genomic_DNA"/>
</dbReference>
<evidence type="ECO:0000313" key="1">
    <source>
        <dbReference type="EMBL" id="UYG16335.1"/>
    </source>
</evidence>
<keyword evidence="2" id="KW-1185">Reference proteome</keyword>
<organism evidence="1 2">
    <name type="scientific">Brachybacterium huguangmaarense</name>
    <dbReference type="NCBI Taxonomy" id="1652028"/>
    <lineage>
        <taxon>Bacteria</taxon>
        <taxon>Bacillati</taxon>
        <taxon>Actinomycetota</taxon>
        <taxon>Actinomycetes</taxon>
        <taxon>Micrococcales</taxon>
        <taxon>Dermabacteraceae</taxon>
        <taxon>Brachybacterium</taxon>
    </lineage>
</organism>
<sequence length="263" mass="27352">MTGSPARDLLPLPRTVALALWSAAYARGDAAPDDARDHARGLGHRHVEQLGVDLFDWMTRIRSLPIVSLRPLLPAPGRIAGLVGPPAANTAALEAGQALVVTAAGFSEHTLVPVTEVIGSAGAEGIVVRWTEFEAPHRGVPPAGGAAGARPAFLAALRRAADSTVHLDLVPDEPIATAYLPDDWTVTTAPPHLEDAQAHLLRLAARTLLLTRAELGALTGPLAGTRTGAVGLQEETARIALLRQLCDASREAVVEVAEAASAI</sequence>
<reference evidence="1" key="1">
    <citation type="submission" date="2022-10" db="EMBL/GenBank/DDBJ databases">
        <title>Whole-Genome Sequencing of Brachybacterium huguangmaarense BRM-3, Isolated from Betula schmidtii.</title>
        <authorList>
            <person name="Haam D."/>
        </authorList>
    </citation>
    <scope>NUCLEOTIDE SEQUENCE</scope>
    <source>
        <strain evidence="1">BRM-3</strain>
    </source>
</reference>
<accession>A0ABY6FZT3</accession>